<dbReference type="Pfam" id="PF04851">
    <property type="entry name" value="ResIII"/>
    <property type="match status" value="1"/>
</dbReference>
<feature type="domain" description="Helicase/UvrB N-terminal" evidence="1">
    <location>
        <begin position="1"/>
        <end position="245"/>
    </location>
</feature>
<dbReference type="InterPro" id="IPR006935">
    <property type="entry name" value="Helicase/UvrB_N"/>
</dbReference>
<accession>A0A2P7VDR2</accession>
<dbReference type="AlphaFoldDB" id="A0A2P7VDR2"/>
<dbReference type="PANTHER" id="PTHR47396:SF1">
    <property type="entry name" value="ATP-DEPENDENT HELICASE IRC3-RELATED"/>
    <property type="match status" value="1"/>
</dbReference>
<dbReference type="EMBL" id="PXZM01000012">
    <property type="protein sequence ID" value="PSJ97329.1"/>
    <property type="molecule type" value="Genomic_DNA"/>
</dbReference>
<keyword evidence="3" id="KW-1185">Reference proteome</keyword>
<name>A0A2P7VDR2_9BACL</name>
<protein>
    <submittedName>
        <fullName evidence="2">Restriction endonuclease</fullName>
    </submittedName>
</protein>
<keyword evidence="2" id="KW-0378">Hydrolase</keyword>
<dbReference type="Proteomes" id="UP000240419">
    <property type="component" value="Unassembled WGS sequence"/>
</dbReference>
<dbReference type="GO" id="GO:0003677">
    <property type="term" value="F:DNA binding"/>
    <property type="evidence" value="ECO:0007669"/>
    <property type="project" value="InterPro"/>
</dbReference>
<evidence type="ECO:0000259" key="1">
    <source>
        <dbReference type="Pfam" id="PF04851"/>
    </source>
</evidence>
<dbReference type="InterPro" id="IPR050742">
    <property type="entry name" value="Helicase_Restrict-Modif_Enz"/>
</dbReference>
<dbReference type="GO" id="GO:0005524">
    <property type="term" value="F:ATP binding"/>
    <property type="evidence" value="ECO:0007669"/>
    <property type="project" value="InterPro"/>
</dbReference>
<sequence>MELKSYQKKVIKQLTRFLELMNETNSTQLAYNAFWNEQDVPVGHGGVEPYKNNIKYTPHICFKVPTGGGKTFIASSSIKPIFEAMAFTKTKAVVWLVPSNSILEQTIKNLSDPEHPYRQKLDVDFNGRVEVYTKEQLLNGQNFNPTAVSEQLSIFILSYDTLRSRKKEDRKIYQENGNLNQFTKFYSSPETLVKGIDDTALIQVINQLSPVIIVDESHNATTDLSIEMLVNLNPSFVLDLTATPKKDSNIISYVDAIELKKENMVKLPVIVYNRNNHRDVILDAIDLRNKLEVQALEQQPKTGKYIRPIVLFQAQPKGNENNETFEKLKEELINIGIPSEYVAIKTSEINELKGVDLLSPDCSIRYIITVNALKEGWDCPFAYVLATLANKSSQVDVEQILGRILRQPYAKKTENPFLNMSYVLSSSNNFRDTLDNIVTGLNRAGFSKNDYRAPESEYKDINQEEKSIQTDIFNSKVVKESKLSQVQEKQEKDPGDFFDIDFNEVRKMLEDRKTNDRDSLEDEISSMFASAMVESKEYSKRIDESETNDNFIQPPEIRNKMKYFTIEEKYKKDIKNISLPQFFIQSEPSLFIEDGLSLLTKERLADGFSLKDKDTAIDFDTLENYLVKVDIEGSGETTPKYSKLSKADTFYFKEYFSKLPLESKVRNCEDIIYKQINKLDTVDDKELRAYINRVIENMTKDQIDNLENFVHSYADKIKKKIKKFEEDYLEQNFDQLIEQGSIVCEDNYIFKEEISPIKTISTIPKSLYKEEENVNNFEYKVINELVALDNVKWWHRNIDRRGFNINGYLNHYPDFILMTKSGKLILVETKGDHLENAESKRKVKLGRSWQHQAGNLYRYYMVFEHKDLKLEGAYHFDKFIEIFKGL</sequence>
<dbReference type="PANTHER" id="PTHR47396">
    <property type="entry name" value="TYPE I RESTRICTION ENZYME ECOKI R PROTEIN"/>
    <property type="match status" value="1"/>
</dbReference>
<dbReference type="InterPro" id="IPR027417">
    <property type="entry name" value="P-loop_NTPase"/>
</dbReference>
<organism evidence="2 3">
    <name type="scientific">Brevibacillus fortis</name>
    <dbReference type="NCBI Taxonomy" id="2126352"/>
    <lineage>
        <taxon>Bacteria</taxon>
        <taxon>Bacillati</taxon>
        <taxon>Bacillota</taxon>
        <taxon>Bacilli</taxon>
        <taxon>Bacillales</taxon>
        <taxon>Paenibacillaceae</taxon>
        <taxon>Brevibacillus</taxon>
    </lineage>
</organism>
<dbReference type="OrthoDB" id="9804145at2"/>
<comment type="caution">
    <text evidence="2">The sequence shown here is derived from an EMBL/GenBank/DDBJ whole genome shotgun (WGS) entry which is preliminary data.</text>
</comment>
<evidence type="ECO:0000313" key="2">
    <source>
        <dbReference type="EMBL" id="PSJ97329.1"/>
    </source>
</evidence>
<dbReference type="GO" id="GO:0004519">
    <property type="term" value="F:endonuclease activity"/>
    <property type="evidence" value="ECO:0007669"/>
    <property type="project" value="UniProtKB-KW"/>
</dbReference>
<evidence type="ECO:0000313" key="3">
    <source>
        <dbReference type="Proteomes" id="UP000240419"/>
    </source>
</evidence>
<reference evidence="2 3" key="1">
    <citation type="submission" date="2018-03" db="EMBL/GenBank/DDBJ databases">
        <title>Brevisbacillus phylogenomics.</title>
        <authorList>
            <person name="Dunlap C."/>
        </authorList>
    </citation>
    <scope>NUCLEOTIDE SEQUENCE [LARGE SCALE GENOMIC DNA]</scope>
    <source>
        <strain evidence="2 3">NRRL NRS-1210</strain>
    </source>
</reference>
<dbReference type="RefSeq" id="WP_106838589.1">
    <property type="nucleotide sequence ID" value="NZ_JBCNIW010000019.1"/>
</dbReference>
<dbReference type="SUPFAM" id="SSF52540">
    <property type="entry name" value="P-loop containing nucleoside triphosphate hydrolases"/>
    <property type="match status" value="2"/>
</dbReference>
<dbReference type="Gene3D" id="3.40.50.300">
    <property type="entry name" value="P-loop containing nucleotide triphosphate hydrolases"/>
    <property type="match status" value="1"/>
</dbReference>
<gene>
    <name evidence="2" type="ORF">C7R93_09440</name>
</gene>
<dbReference type="CDD" id="cd18785">
    <property type="entry name" value="SF2_C"/>
    <property type="match status" value="1"/>
</dbReference>
<dbReference type="GO" id="GO:0005829">
    <property type="term" value="C:cytosol"/>
    <property type="evidence" value="ECO:0007669"/>
    <property type="project" value="TreeGrafter"/>
</dbReference>
<keyword evidence="2" id="KW-0255">Endonuclease</keyword>
<keyword evidence="2" id="KW-0540">Nuclease</keyword>
<proteinExistence type="predicted"/>
<dbReference type="GO" id="GO:0016787">
    <property type="term" value="F:hydrolase activity"/>
    <property type="evidence" value="ECO:0007669"/>
    <property type="project" value="InterPro"/>
</dbReference>